<reference evidence="1 2" key="1">
    <citation type="journal article" date="2021" name="Hortic Res">
        <title>High-quality reference genome and annotation aids understanding of berry development for evergreen blueberry (Vaccinium darrowii).</title>
        <authorList>
            <person name="Yu J."/>
            <person name="Hulse-Kemp A.M."/>
            <person name="Babiker E."/>
            <person name="Staton M."/>
        </authorList>
    </citation>
    <scope>NUCLEOTIDE SEQUENCE [LARGE SCALE GENOMIC DNA]</scope>
    <source>
        <strain evidence="2">cv. NJ 8807/NJ 8810</strain>
        <tissue evidence="1">Young leaf</tissue>
    </source>
</reference>
<gene>
    <name evidence="1" type="ORF">Vadar_030241</name>
</gene>
<organism evidence="1 2">
    <name type="scientific">Vaccinium darrowii</name>
    <dbReference type="NCBI Taxonomy" id="229202"/>
    <lineage>
        <taxon>Eukaryota</taxon>
        <taxon>Viridiplantae</taxon>
        <taxon>Streptophyta</taxon>
        <taxon>Embryophyta</taxon>
        <taxon>Tracheophyta</taxon>
        <taxon>Spermatophyta</taxon>
        <taxon>Magnoliopsida</taxon>
        <taxon>eudicotyledons</taxon>
        <taxon>Gunneridae</taxon>
        <taxon>Pentapetalae</taxon>
        <taxon>asterids</taxon>
        <taxon>Ericales</taxon>
        <taxon>Ericaceae</taxon>
        <taxon>Vaccinioideae</taxon>
        <taxon>Vaccinieae</taxon>
        <taxon>Vaccinium</taxon>
    </lineage>
</organism>
<dbReference type="Proteomes" id="UP000828048">
    <property type="component" value="Chromosome 12"/>
</dbReference>
<sequence length="287" mass="32534">MMKGERMAKRCSFGSVVRKRLSDITNSIPQPKSPCPDRKLSPTDSSAKEYIDHLVKENMALVKLIADKNKIIEFTGIELQKMRVNLQKMQMQNWNLAQSNSHMLAELNLGKEKLRALQHEIVCKDAVLKAKNVELQGKAHMNSSQENFSQVGSKEVEELSAKDSTKLCKGPKRRPTRSQSMGPSTISQQVAEKEASESKRRCLRRQSARFTSQADEPTDNLFEIEDAKFLVPSRSSVQKGENDENCAPIFEARESQRTSLGRPSRRAAEKVQSYKEIPLNVKMRRSQ</sequence>
<protein>
    <submittedName>
        <fullName evidence="1">Uncharacterized protein</fullName>
    </submittedName>
</protein>
<comment type="caution">
    <text evidence="1">The sequence shown here is derived from an EMBL/GenBank/DDBJ whole genome shotgun (WGS) entry which is preliminary data.</text>
</comment>
<evidence type="ECO:0000313" key="2">
    <source>
        <dbReference type="Proteomes" id="UP000828048"/>
    </source>
</evidence>
<keyword evidence="2" id="KW-1185">Reference proteome</keyword>
<evidence type="ECO:0000313" key="1">
    <source>
        <dbReference type="EMBL" id="KAH7864504.1"/>
    </source>
</evidence>
<accession>A0ACB7ZEV2</accession>
<dbReference type="EMBL" id="CM037162">
    <property type="protein sequence ID" value="KAH7864504.1"/>
    <property type="molecule type" value="Genomic_DNA"/>
</dbReference>
<name>A0ACB7ZEV2_9ERIC</name>
<proteinExistence type="predicted"/>